<gene>
    <name evidence="1" type="ORF">PoB_000018000</name>
</gene>
<evidence type="ECO:0000313" key="1">
    <source>
        <dbReference type="EMBL" id="GFN73674.1"/>
    </source>
</evidence>
<dbReference type="Proteomes" id="UP000735302">
    <property type="component" value="Unassembled WGS sequence"/>
</dbReference>
<comment type="caution">
    <text evidence="1">The sequence shown here is derived from an EMBL/GenBank/DDBJ whole genome shotgun (WGS) entry which is preliminary data.</text>
</comment>
<dbReference type="AlphaFoldDB" id="A0AAV3XSX1"/>
<dbReference type="EMBL" id="BLXT01000021">
    <property type="protein sequence ID" value="GFN73674.1"/>
    <property type="molecule type" value="Genomic_DNA"/>
</dbReference>
<proteinExistence type="predicted"/>
<name>A0AAV3XSX1_9GAST</name>
<sequence>MKTLCLSSSQNDDRSNHFWTEVLDIPIPKPEISRMDLSNYRSMLLVQSKLDYGSFIYGSAKKYVLRDLDRIYHQGLRIALEAFRTSPIESLYAEAGEPSLEHRRTNLAFNYHLKFKVISPKCVSRYYI</sequence>
<reference evidence="1 2" key="1">
    <citation type="journal article" date="2021" name="Elife">
        <title>Chloroplast acquisition without the gene transfer in kleptoplastic sea slugs, Plakobranchus ocellatus.</title>
        <authorList>
            <person name="Maeda T."/>
            <person name="Takahashi S."/>
            <person name="Yoshida T."/>
            <person name="Shimamura S."/>
            <person name="Takaki Y."/>
            <person name="Nagai Y."/>
            <person name="Toyoda A."/>
            <person name="Suzuki Y."/>
            <person name="Arimoto A."/>
            <person name="Ishii H."/>
            <person name="Satoh N."/>
            <person name="Nishiyama T."/>
            <person name="Hasebe M."/>
            <person name="Maruyama T."/>
            <person name="Minagawa J."/>
            <person name="Obokata J."/>
            <person name="Shigenobu S."/>
        </authorList>
    </citation>
    <scope>NUCLEOTIDE SEQUENCE [LARGE SCALE GENOMIC DNA]</scope>
</reference>
<organism evidence="1 2">
    <name type="scientific">Plakobranchus ocellatus</name>
    <dbReference type="NCBI Taxonomy" id="259542"/>
    <lineage>
        <taxon>Eukaryota</taxon>
        <taxon>Metazoa</taxon>
        <taxon>Spiralia</taxon>
        <taxon>Lophotrochozoa</taxon>
        <taxon>Mollusca</taxon>
        <taxon>Gastropoda</taxon>
        <taxon>Heterobranchia</taxon>
        <taxon>Euthyneura</taxon>
        <taxon>Panpulmonata</taxon>
        <taxon>Sacoglossa</taxon>
        <taxon>Placobranchoidea</taxon>
        <taxon>Plakobranchidae</taxon>
        <taxon>Plakobranchus</taxon>
    </lineage>
</organism>
<protein>
    <submittedName>
        <fullName evidence="1">Ribonuclease hi</fullName>
    </submittedName>
</protein>
<evidence type="ECO:0000313" key="2">
    <source>
        <dbReference type="Proteomes" id="UP000735302"/>
    </source>
</evidence>
<keyword evidence="2" id="KW-1185">Reference proteome</keyword>
<accession>A0AAV3XSX1</accession>